<evidence type="ECO:0000313" key="2">
    <source>
        <dbReference type="Proteomes" id="UP000077748"/>
    </source>
</evidence>
<dbReference type="Proteomes" id="UP000077748">
    <property type="component" value="Chromosome"/>
</dbReference>
<dbReference type="AlphaFoldDB" id="A0A1A9KI90"/>
<reference evidence="1 2" key="1">
    <citation type="submission" date="2016-05" db="EMBL/GenBank/DDBJ databases">
        <title>Genome Sequence of Pseudomonas citronellolis Strain SJTE-3, an Estrogens and Persistent Organic Pollutants degradation strain.</title>
        <authorList>
            <person name="Liang R."/>
        </authorList>
    </citation>
    <scope>NUCLEOTIDE SEQUENCE [LARGE SCALE GENOMIC DNA]</scope>
    <source>
        <strain evidence="1 2">SJTE-3</strain>
    </source>
</reference>
<proteinExistence type="predicted"/>
<dbReference type="EMBL" id="CP015878">
    <property type="protein sequence ID" value="ANI17248.1"/>
    <property type="molecule type" value="Genomic_DNA"/>
</dbReference>
<evidence type="ECO:0000313" key="1">
    <source>
        <dbReference type="EMBL" id="ANI17248.1"/>
    </source>
</evidence>
<sequence length="76" mass="8164">MPVVVQAGFRVVVLPLEAQRVVDFRYFQAGDVAVGAVAGRPEDFAAVAGQFLRSAQVVELVVEGLGLQRAFIVSYI</sequence>
<protein>
    <submittedName>
        <fullName evidence="1">Uncharacterized protein</fullName>
    </submittedName>
</protein>
<accession>A0A1A9KI90</accession>
<name>A0A1A9KI90_9PSED</name>
<organism evidence="1 2">
    <name type="scientific">Pseudomonas citronellolis</name>
    <dbReference type="NCBI Taxonomy" id="53408"/>
    <lineage>
        <taxon>Bacteria</taxon>
        <taxon>Pseudomonadati</taxon>
        <taxon>Pseudomonadota</taxon>
        <taxon>Gammaproteobacteria</taxon>
        <taxon>Pseudomonadales</taxon>
        <taxon>Pseudomonadaceae</taxon>
        <taxon>Pseudomonas</taxon>
    </lineage>
</organism>
<gene>
    <name evidence="1" type="ORF">A9C11_26125</name>
</gene>